<dbReference type="GO" id="GO:0006113">
    <property type="term" value="P:fermentation"/>
    <property type="evidence" value="ECO:0007669"/>
    <property type="project" value="InterPro"/>
</dbReference>
<evidence type="ECO:0000259" key="3">
    <source>
        <dbReference type="Pfam" id="PF21678"/>
    </source>
</evidence>
<feature type="region of interest" description="Disordered" evidence="1">
    <location>
        <begin position="2915"/>
        <end position="2938"/>
    </location>
</feature>
<proteinExistence type="predicted"/>
<dbReference type="Pfam" id="PF21678">
    <property type="entry name" value="Csf1_N"/>
    <property type="match status" value="1"/>
</dbReference>
<dbReference type="Proteomes" id="UP000298327">
    <property type="component" value="Unassembled WGS sequence"/>
</dbReference>
<name>A0A4Y9Z1M5_9AGAM</name>
<evidence type="ECO:0000313" key="5">
    <source>
        <dbReference type="Proteomes" id="UP000298327"/>
    </source>
</evidence>
<evidence type="ECO:0000313" key="4">
    <source>
        <dbReference type="EMBL" id="TFY67887.1"/>
    </source>
</evidence>
<feature type="compositionally biased region" description="Polar residues" evidence="1">
    <location>
        <begin position="3145"/>
        <end position="3160"/>
    </location>
</feature>
<gene>
    <name evidence="4" type="ORF">EVG20_g3774</name>
</gene>
<sequence length="3318" mass="370488">MLDWLFLIVTIVVVIALLLYLFFWNRVIGFLLSLALKVAYWNQGGASIWVDIGSIHFSLLAGRVIFKDLCYHSSNQTIKIVKGQVSWRYWIRAPTLEDDIHRVHASGEGASDNRSLRPSLCRIHASVDGFEWFLYNRTSAFDNIVSAMEEDNTETGRGARSYSTDGTSFRNVFSKSFATADSEPLYPPFTRAPALPLKASRYIRRTMEWFTSQLPNLDLKSLLPVSFEGIKGAILCGNASASNTLVAEFSRASGVFGTVPARSKYDLYKQTLDIKFESATVSLIDNALYQDSMSATGARLRDQIANSHSLILRGFHFLSFPSFLKLWKAVKLDSIVRGGPQAATSKGMFTSNQSSSFRGRRRAAKSLDGETPVGIDFSKLEYAVERKVLEAPMLELTYYADAVGLVPLDQQMLEYEGYDVGNGDLSPEWGVDLVIHGGFVKYGPWADRQRVELQHAFFPPSYRDSKPTAPLKPGEKRVWTTMRIFVELRGGTTVYMPFREASKNWQWDGQVDVPRPKKREPASINIKAGDDSTISYVMPVVASAAGYEPLLEIHLDTVAVTTSLNDIRLLTTESCRIHCNPFTPLRWNESRTWTIELSLRRPVLYLLRDHINMLADLGKDWASGGSSNYFTWVPTQYAVNVNMRNYEINTYVNDHNIIDKPLIREENALLTFRGAVLRNENFIPSERYMPASTTIPFVVDAPDIHVSLTLPRWNTHSLHAIEPTTHIGRIGLLRVEGSYLYFAEIREENIEQLRLTFSTNDVLFKCVGWAIRHFMIFRENYFGYFTQFSTLDEYLKKRRSGVPIGDPIDQKYRPGKSNQLQVELQVSLDRSLVFLPTGIPGYETHNPSPNQPTEDVDLGTCAVLTIPNLQLNLRSHDYFMEMNLNIGTLFGDIRRHCSERSMFESPSWVPDRELVVIDGIDIVANRLFGPQPRTSTYICVWEINVGAIKAILSGLEGRAFMAASDAFIVNYRDILNSPAEEFTLSPDPDATFLKVSFSEADVVWQSSKAAVQVCVPQGLGLESNNLAGNHYRQLVTLRLPQILTRLLYRQTARNRWLETGRIEFDGAMDLYSSPMGWKESSIKQAAFIAEQDTLSGRVQNLFSSRTKPKNRISGNHLWIAGLQLPRLSEPSARKMRTSRKDEQNYVEVTKPTPYPFRFPSLDSDDEDPYTDSDRDFRLANSRPASSLPVIYAEDENLSSGDESDNADLTDESIAESEKSEFAQGRSVMADSYARLIKHFTFQTCQPSLWNGPAFLLSRDSQTFDPVHSHYEESDFAKSNGSSSPDWHAEMTGTHSCQTTSLRLSSRSIEIHITPLVFEVITGLAEECPLSAMSSELRLDALLADHLKAFSRVQKSKQNLVMDLGVSRVHISTLQIDSMAKNTAFEPPFSSPSAVPKTNEGVSSAHIDCQQLHIQGQFIDGEKQRLSFSSSFHGLRIMLQVRGSDYSVATLYPVFHVALSDFTISLAAKSLSMVWGPFTLSSHHSGPYHLLGALNCHLESAGKAMEVQKRLDVISTRRSQHHIREILKWSEEHSVVYPLSAIQPSYLVQTGKPHDLRIDTTFRILFYLRDCLRFLEADEHEALREAQLEGTLVVSAEEIVDLLQRQTTSLATEADLVSLSDLGILSKMFPTTEMGQASQNAHFTFLSLEGGVVEFASIVVQVWDDEHTSSSILCFKNAKMTACFRQSELQPSAASKATLPRDRTRQKLRHLLLSVLLNEVDVCVVSHIFKFAQTLLHIQDHLDRYSSWKVFEQRSSNSINQPLSLTDLPHLEISLSLQHFRVQAAAEKLIVVWRIGHIIFVTSALIRSQTFSYRHSDLSINTLMQFNSISLEAHSRPGKISPTAEDILASVVLRRGGVHAVLRQEPILSSTIRGAVSADEFLLSVPRSAIRLWRFIDEWRAEYTPGINATVEALSSEPKLKLASNSSSLSPLPILQKKHPAMHIQASLKSLRIRLHVMTGTWLFWELCDIVGYLRFSMTSSRKSSRSFGLRIGSQQTSISSTHGDSQPSFADRLKLDLPSITLTGQYQNKGVDILVRVGLFQVTVKPSYWDTLLSVQQKFGQDFNDLLIFIDAQRKRSSSVHPTAQQASGSLIHNGMLKINGFRVGLEGRSSIVYLECQDINGGFSADATGLWYMNVTGLALSLAPRTGAPSANAIFNKNHCSAFVIIDCKVKVGRRRDGDKTLNIVVTKIHAVMQPSSIGEMGDFVDNMQAEVLERQEERSRELSDFKEKTKRFMQTFEVKTKDSNIDQRLSWLADYAVTFTIRNIGVAFPLAFDQTLEFPRATPDESAAVRAFLFSVRSLTFDTERTGAGSAMMQSFSFQFVNHFRQSVPADFSGESHVSYNRLIYPEMNAQLRSEKSSDSRRIRIGANVSGFILDLDPSIPDYVFSLVDVYRQGKHRVDQLTANTPRNNIHTAPPRSSTLDESQLKSILTSNVILSLVFYSGQVRFQTEFSSSVSRTKTWHTSSSARPSSSSKEIFSLPMVTVWGEYRAAPLYRKLSGPRLAEPSTLTFKSTVHSSENTLRPTLLPFVSELVRRIEHRMRKASRRHPATSAISYPDAVPAVLGPSQSSVSADTRVSSSLQITFALRIDQSKLRLTCQPDVNVLAGIHWNSGGFIVNISPGAREISFMGNVSGLTVGLKHGFLSEDCIRLDARDLAFSVTFAKVNTDTGKTIGSVSVILDTEVSGGVRFSRFQDLLCFKAVWLDRIPVFTSGNLSLPLDKVTGASANVTVTKQDLTTILLVHVRHIALDADLGQSISAVKLDMQDISLRSKLGEYKSEVSLSITDLRATASGNVSGIAHIPKFVFRTIRRRDMTSASIPAEHGPRMLDLSLTSGTISISLESDYQQILQVCADPLEIVVFDDWSKISPDIAINDRRLRLSFAVSGTEITIITTVGALPKLVSYASKFKSSLASQREGASRESQAFRATQSPKPDNPLSAVANAMIRSARTRLKEAEASLSYIIQQEMKVFLRNLRLVVFPRTMVDVELAHFVARDVRARLTRTVRSETSPTERELYLAFSSMTTSKFSQLNHPSGSQDASNDGKSWLAVLLKNASEATIFDLPSMTMSMTSEEVDMGSRKVVTYSFVSKFVRGEGIKDLEDIYITLNVSLYSWLTILRKNLARELEQVQSAADWRPSIIPPGTASPTSPYNKTTDSSSEIPGDGKLSRKIPILTSSAASHMRPSPLTSYSGAPGRGDADVPTVVNTRPGDSIEEVAGSANVATQMVSVPSTSLNVDPHSKASGIVYVAQDRRIERLNMRQLGEATPDVMHPFFMKKAGFSLEDSLPQYVHEYATMPIDEITRLLLSLYSKQLNDTVH</sequence>
<keyword evidence="2" id="KW-0472">Membrane</keyword>
<keyword evidence="5" id="KW-1185">Reference proteome</keyword>
<feature type="domain" description="Csf1 N-terminal" evidence="3">
    <location>
        <begin position="18"/>
        <end position="796"/>
    </location>
</feature>
<feature type="region of interest" description="Disordered" evidence="1">
    <location>
        <begin position="1195"/>
        <end position="1220"/>
    </location>
</feature>
<comment type="caution">
    <text evidence="4">The sequence shown here is derived from an EMBL/GenBank/DDBJ whole genome shotgun (WGS) entry which is preliminary data.</text>
</comment>
<keyword evidence="2" id="KW-0812">Transmembrane</keyword>
<dbReference type="EMBL" id="SEOQ01000178">
    <property type="protein sequence ID" value="TFY67887.1"/>
    <property type="molecule type" value="Genomic_DNA"/>
</dbReference>
<feature type="compositionally biased region" description="Acidic residues" evidence="1">
    <location>
        <begin position="1195"/>
        <end position="1214"/>
    </location>
</feature>
<dbReference type="GO" id="GO:0016020">
    <property type="term" value="C:membrane"/>
    <property type="evidence" value="ECO:0007669"/>
    <property type="project" value="InterPro"/>
</dbReference>
<dbReference type="OrthoDB" id="10051416at2759"/>
<evidence type="ECO:0000256" key="2">
    <source>
        <dbReference type="SAM" id="Phobius"/>
    </source>
</evidence>
<accession>A0A4Y9Z1M5</accession>
<feature type="compositionally biased region" description="Polar residues" evidence="1">
    <location>
        <begin position="2921"/>
        <end position="2933"/>
    </location>
</feature>
<reference evidence="4 5" key="1">
    <citation type="submission" date="2019-02" db="EMBL/GenBank/DDBJ databases">
        <title>Genome sequencing of the rare red list fungi Dentipellis fragilis.</title>
        <authorList>
            <person name="Buettner E."/>
            <person name="Kellner H."/>
        </authorList>
    </citation>
    <scope>NUCLEOTIDE SEQUENCE [LARGE SCALE GENOMIC DNA]</scope>
    <source>
        <strain evidence="4 5">DSM 105465</strain>
    </source>
</reference>
<dbReference type="InterPro" id="IPR048636">
    <property type="entry name" value="Csf1_N"/>
</dbReference>
<protein>
    <recommendedName>
        <fullName evidence="3">Csf1 N-terminal domain-containing protein</fullName>
    </recommendedName>
</protein>
<dbReference type="PANTHER" id="PTHR32085">
    <property type="entry name" value="PROTEIN CSF1"/>
    <property type="match status" value="1"/>
</dbReference>
<feature type="region of interest" description="Disordered" evidence="1">
    <location>
        <begin position="1129"/>
        <end position="1179"/>
    </location>
</feature>
<feature type="transmembrane region" description="Helical" evidence="2">
    <location>
        <begin position="6"/>
        <end position="36"/>
    </location>
</feature>
<dbReference type="STRING" id="205917.A0A4Y9Z1M5"/>
<dbReference type="InterPro" id="IPR029636">
    <property type="entry name" value="Csf1"/>
</dbReference>
<organism evidence="4 5">
    <name type="scientific">Dentipellis fragilis</name>
    <dbReference type="NCBI Taxonomy" id="205917"/>
    <lineage>
        <taxon>Eukaryota</taxon>
        <taxon>Fungi</taxon>
        <taxon>Dikarya</taxon>
        <taxon>Basidiomycota</taxon>
        <taxon>Agaricomycotina</taxon>
        <taxon>Agaricomycetes</taxon>
        <taxon>Russulales</taxon>
        <taxon>Hericiaceae</taxon>
        <taxon>Dentipellis</taxon>
    </lineage>
</organism>
<keyword evidence="2" id="KW-1133">Transmembrane helix</keyword>
<feature type="region of interest" description="Disordered" evidence="1">
    <location>
        <begin position="3136"/>
        <end position="3199"/>
    </location>
</feature>
<dbReference type="PANTHER" id="PTHR32085:SF3">
    <property type="entry name" value="PROTEIN CSF1"/>
    <property type="match status" value="1"/>
</dbReference>
<evidence type="ECO:0000256" key="1">
    <source>
        <dbReference type="SAM" id="MobiDB-lite"/>
    </source>
</evidence>